<feature type="domain" description="Link" evidence="31">
    <location>
        <begin position="149"/>
        <end position="244"/>
    </location>
</feature>
<feature type="region of interest" description="Disordered" evidence="25">
    <location>
        <begin position="2633"/>
        <end position="2652"/>
    </location>
</feature>
<evidence type="ECO:0000256" key="13">
    <source>
        <dbReference type="ARBA" id="ARBA00023180"/>
    </source>
</evidence>
<feature type="compositionally biased region" description="Polar residues" evidence="25">
    <location>
        <begin position="3124"/>
        <end position="3134"/>
    </location>
</feature>
<feature type="compositionally biased region" description="Low complexity" evidence="25">
    <location>
        <begin position="3171"/>
        <end position="3184"/>
    </location>
</feature>
<organism evidence="32">
    <name type="scientific">Hypotaenidia okinawae</name>
    <dbReference type="NCBI Taxonomy" id="2861861"/>
    <lineage>
        <taxon>Eukaryota</taxon>
        <taxon>Metazoa</taxon>
        <taxon>Chordata</taxon>
        <taxon>Craniata</taxon>
        <taxon>Vertebrata</taxon>
        <taxon>Euteleostomi</taxon>
        <taxon>Archelosauria</taxon>
        <taxon>Archosauria</taxon>
        <taxon>Dinosauria</taxon>
        <taxon>Saurischia</taxon>
        <taxon>Theropoda</taxon>
        <taxon>Coelurosauria</taxon>
        <taxon>Aves</taxon>
        <taxon>Neognathae</taxon>
        <taxon>Neoaves</taxon>
        <taxon>Gruiformes</taxon>
        <taxon>Rallidae</taxon>
        <taxon>Hypotaenidia</taxon>
    </lineage>
</organism>
<evidence type="ECO:0000259" key="28">
    <source>
        <dbReference type="PROSITE" id="PS50041"/>
    </source>
</evidence>
<keyword evidence="8" id="KW-0430">Lectin</keyword>
<keyword evidence="12 22" id="KW-1015">Disulfide bond</keyword>
<feature type="region of interest" description="Disordered" evidence="25">
    <location>
        <begin position="1620"/>
        <end position="1655"/>
    </location>
</feature>
<feature type="compositionally biased region" description="Polar residues" evidence="25">
    <location>
        <begin position="3185"/>
        <end position="3199"/>
    </location>
</feature>
<dbReference type="SUPFAM" id="SSF48726">
    <property type="entry name" value="Immunoglobulin"/>
    <property type="match status" value="1"/>
</dbReference>
<keyword evidence="3" id="KW-0964">Secreted</keyword>
<dbReference type="PANTHER" id="PTHR22804:SF6">
    <property type="entry name" value="VERSICAN CORE PROTEIN"/>
    <property type="match status" value="1"/>
</dbReference>
<dbReference type="SUPFAM" id="SSF57196">
    <property type="entry name" value="EGF/Laminin"/>
    <property type="match status" value="1"/>
</dbReference>
<feature type="region of interest" description="Disordered" evidence="25">
    <location>
        <begin position="1111"/>
        <end position="1134"/>
    </location>
</feature>
<evidence type="ECO:0000256" key="23">
    <source>
        <dbReference type="PROSITE-ProRule" id="PRU00302"/>
    </source>
</evidence>
<dbReference type="InterPro" id="IPR000152">
    <property type="entry name" value="EGF-type_Asp/Asn_hydroxyl_site"/>
</dbReference>
<feature type="region of interest" description="Disordered" evidence="25">
    <location>
        <begin position="2400"/>
        <end position="2436"/>
    </location>
</feature>
<dbReference type="SMART" id="SM00409">
    <property type="entry name" value="IG"/>
    <property type="match status" value="1"/>
</dbReference>
<dbReference type="FunFam" id="3.10.100.10:FF:000003">
    <property type="entry name" value="Versican core protein"/>
    <property type="match status" value="1"/>
</dbReference>
<dbReference type="PROSITE" id="PS00010">
    <property type="entry name" value="ASX_HYDROXYL"/>
    <property type="match status" value="1"/>
</dbReference>
<dbReference type="GO" id="GO:0033165">
    <property type="term" value="C:interphotoreceptor matrix"/>
    <property type="evidence" value="ECO:0007669"/>
    <property type="project" value="UniProtKB-SubCell"/>
</dbReference>
<dbReference type="FunFam" id="2.60.40.10:FF:000361">
    <property type="entry name" value="versican core protein-like"/>
    <property type="match status" value="1"/>
</dbReference>
<evidence type="ECO:0000256" key="21">
    <source>
        <dbReference type="ARBA" id="ARBA00044266"/>
    </source>
</evidence>
<keyword evidence="5 22" id="KW-0245">EGF-like domain</keyword>
<feature type="compositionally biased region" description="Basic and acidic residues" evidence="25">
    <location>
        <begin position="575"/>
        <end position="587"/>
    </location>
</feature>
<feature type="disulfide bond" evidence="22">
    <location>
        <begin position="3305"/>
        <end position="3314"/>
    </location>
</feature>
<evidence type="ECO:0000256" key="5">
    <source>
        <dbReference type="ARBA" id="ARBA00022536"/>
    </source>
</evidence>
<evidence type="ECO:0000259" key="30">
    <source>
        <dbReference type="PROSITE" id="PS50923"/>
    </source>
</evidence>
<keyword evidence="16" id="KW-0393">Immunoglobulin domain</keyword>
<dbReference type="Gene3D" id="3.10.100.10">
    <property type="entry name" value="Mannose-Binding Protein A, subunit A"/>
    <property type="match status" value="3"/>
</dbReference>
<sequence>MLLSIKSILWMYSTLAITHMLPKVKAEKKTLVKASLSGTSVLPCFFSTTPTIASSYAAEYLRIKWSKVELDRSGKDAKETTVLVAQNGNIKIGQSYKDRVSVPTHSEETGDASLTISKLRASDAGVYRCDVMYGVEDTQGIVSLAVEGVVFHYRAATSRYTLNFTQAQQTCLDNGAVIASPEQLKAAYEDGFEQCDAGWLSDQTVRYPIRHPRVGCFGDKMGKKGVRTYGRRFPNETYDVYCYVEHMEDEVVHVSVPEKLTFEEAKELCRKRDGVLASVGNLYVAWRNGFDQCDYGWLADGSVRYPASVARPQCGGGLLGVRTLYRYENQTGFPYPDNKFDAYCYERKKIVTEPTTVKLITPLKTDSVKMSSAKVTLKPPVFEAPITEVAVTKTEAPYLEETTLETEEDAEMTTDVAEEKREMEVLMENIKLTTLLPQTVTDGEISTYDTLGRTEYDVSPRLTESTSAALELEHTYSEAELSEEQGRSESIEDAFLTSVGFQDSTAVAKSSPGLWEDAETGDTPKHDADNQTEQIEVGPMMTATDSLVPASRREFPRTGTSVSLTKENTYLGPHSTKEPTKKSMEAKSDKKLTTVVVPKALFTDQYDLTTEGEGRESMYTVMPDRVSGVATGSVPESDVPAASETLGDEHAVTTGQFSTADESTPFVKFSSATVFDNEASAEGSREDLRDVQPTMSSGIPVSFSVSAVNQSESEAIALSGSTVSPQNFAESTMYDIHSSQQMEGSDILEEQGKTKEPETRTMDVKITHAPTTIPTCITEGCSASEKFTQVPPASDMWLPTDKDQGYMTEELSHTKRIQELDTEDGISGMEPTSSPGQIIEHTKHPEALISAVTDETETSIEPEETKRDEEAVSADFDQNIDTTDVSHTSSSLDLEMMTLSKIPVDEGSATMKSFSSSSVTVLPSAISKVLEVTEHEGHETSGYVMKASIPTPEAEQGEATDTSVTPAEDVSTETEVPKYTVTEESQTTSATSSEEESVATLQDRKVTASAGFEGTKESIVFTDVTKVDTTVPQKEDDVSLLPFTVESEVTRDITITDQTPVDGIFHTEATETTGNYTEVFPEELFTDDQEKEAGTATESALSVTSVKIHDEKMPPASESTQTTIQEKQDETGSAYDETYPATEVSVPAVKITDYGRVHQIDETSAGTLHLTVTPNAETATDQEEKVTETMPVAAGTQATTYESRGTPTKEEDSDVVSWESVLSRHTMPTHHSTVESFTHLTLEASPSQTLEGSGISEEPEEIQTTVFSANATDKATILSDVTTPFISSVDKIQPTSASKPFVTQKSPRIIPEEEEEVTSNDIIIIDESISPSKATADDDLTGKMLEPEIDKEYFTTSTATAVARPTAPPKVKETTEALQPQEVSPTSQPDSGNDIRLYVIKITGNDTDHPVNEFLDLFSRHMLPHAIDEPHIDAESAQTEPCTSDSVQDSSEYLILDPFFPNLIEFEEEEDCENTTDVTTPPALQFINGKQQVTSAPKSTKAEEARSDQIESVAHSKNVTFSQINETNTFIIPEAEASGTVQPSKAGEVIGAFEVTQPTADVAMLEPVYSGESEVATTEKPIAVTSSYEQSLQNSKETVTWHGTETTTTNDIKNLLLITNESSGDGSTESDVTSSVLSETMTSRKDDGKNSGITSASDAFTVESSAVTVSLDAVFNTAKVDVGVKDLVSEEATPAPQDHYKSTIKPNANSPVENLLETSSHTAKPEVNAASFIVLEGSGDVQEDITITSAMTTESAVTETLSMKDISLGSGTVLPTEISVTTSGITSALPQGMSTLYSASDKSSDVTVATNSVSDFITEKVVASSLVTENNIEDKKEIQSTVFSSQEYSATAAEVNLELNELGSTTSEFRTVSHEPTLLRKTVPVTGTVSSEIKKVTTVPPLEEKLFLNEGSAEEPADIFSGGPTRKVVSTDSPFIDQGSGDIDVIIESATLTSVPLRPVTETQTEKHEGSVYSIDGASLKNATTEYEEHARTDESVILVSSTGSDGLTKESGANSQMSQDVFRTGNPREQTQGTEPTYTSPPELKTSSGSREEVISHVVPGVQIEDLATGEVTSPEMVVSSSPQDIMVTHGTDSIKAVAESTESKNAKVSSSTVSLGKILLIEHGSGEEFKGDSSTKKLMSNGPTDEILGSNLSFIDQGSGEEDTFIESFAKTTVSPTSRPETGEKYDEKLVSTPSTDHAFTTEPEELVISTDHEVTTMGIITDVRMEDKTIDELTIRAFTMKIPLIEDINSGEDRPKDISPKPRESSEETTDSFFKITQPNHEHLGFLNVPTVNPYSEEKEMESVTEILSPFNDVTESVKVERKYISSPVTDVEQEEELTQNIFPTKDIPQSLLTPEEEKLTNDELIGDSLFSGQGSGDDLAVIPSVVPLAVNEIMSTSSPQTSHHANMGPKLSTDKTQDFESGSTEPNAEVNEKITSAVTELLSETEDQFPSSVITRSPDLAEESSKSFSSKDLKKITSYFIVIQEPHNKENTYKREENETDRTMATSKPVSQEETSHLLIKDSVTPVSVILSGTPNLETEESLITSTTKMPSRVLPESSGEGSGWVGVLDSSSPDMFTHLSIPPVSKIEVNASSGVPEEVYSEVMTTERPTDRSQTVVMRPVSIFTEEKDTVASPSAGQPNTATSEELTSDTGIYEKIIPMIDDKRSVILNVSVYGDITLIEERLQIPSEETTIIDMDHSKSVLEDIISVQTTPNPVVQSTHGSDDSMIAEGEKYDSTPKFSITKETALGSGDSLSLTTSSQSSSESVTSGYRPKSDEKDLGSGNAMKFATETLITTKLSELGTFLPTVPSLASPHVPHETKHVAISTTEDTYEVNTSANNQVIADHSETISVSGFSGMGQENLDDKQPVVPSLTPDLTTETEEALTTDVLDVSIVTTQHTSQLTTVSFSKNEERHPTVYTNTESASAEYAETDSVSFSSVPQTPKSSVTVQLVNGVSEYPEVIIPSTPSSSPKDSNHSDHSSEGTFKEVSSDIAATYKPPTTDLLDRTEASLPDFSPKPVSESTTTESTPLSNSLVTDRTEETERSVTDLAVEEEATVSGDSPSIHVFPTAFLNFGERASTDVLKFNTMKVETSSLRLNNPHQEDDRSTETEIPWLFSTPVSDSPSSIESDVFKPDQEAVTTLTSSSRPLDRSTETQSSLSGLEEITTISSNIATNSTAPGNNPYRNEQSTISSEEPNAIELVTSSFSLLEVTNGSDFLIGTSVGSVEGTAVQIPGQDPCKSNPCLNGGTCYPRGSFYICTCVPGFNGEQCELDIDECQSNPCQNGATCIDGLNTFTCLCLPSYVGALCEQDTETCDYGWHKFQGQCYKYFAHRRTWDTAERECRLQGAHLTSILSHEEQIFVNRIGHDYQWIGLNDKMFERDFRWTDGSSLQYENWRPNQPDSFFSAGEDCVVIIWHENGQWNDVPCNYHLTYTCKKGTVACGQPPVVENAKTFGKMKPRYEINSLIRYHCKDGFIQRHIPTIRCQGNGRWDMPKITCMNPSTYQRTYSKKYYYKHSSSGKGTSLNSSKHYHRWIRTWQDSRR</sequence>
<dbReference type="GO" id="GO:0045202">
    <property type="term" value="C:synapse"/>
    <property type="evidence" value="ECO:0007669"/>
    <property type="project" value="TreeGrafter"/>
</dbReference>
<dbReference type="InterPro" id="IPR007110">
    <property type="entry name" value="Ig-like_dom"/>
</dbReference>
<evidence type="ECO:0000259" key="27">
    <source>
        <dbReference type="PROSITE" id="PS50026"/>
    </source>
</evidence>
<dbReference type="PROSITE" id="PS50026">
    <property type="entry name" value="EGF_3"/>
    <property type="match status" value="2"/>
</dbReference>
<dbReference type="PROSITE" id="PS50041">
    <property type="entry name" value="C_TYPE_LECTIN_2"/>
    <property type="match status" value="1"/>
</dbReference>
<evidence type="ECO:0000256" key="25">
    <source>
        <dbReference type="SAM" id="MobiDB-lite"/>
    </source>
</evidence>
<keyword evidence="13" id="KW-0325">Glycoprotein</keyword>
<dbReference type="FunFam" id="3.10.100.10:FF:000002">
    <property type="entry name" value="Hyaluronan proteoglycan link protein 1"/>
    <property type="match status" value="1"/>
</dbReference>
<evidence type="ECO:0000256" key="11">
    <source>
        <dbReference type="ARBA" id="ARBA00022974"/>
    </source>
</evidence>
<dbReference type="PROSITE" id="PS50835">
    <property type="entry name" value="IG_LIKE"/>
    <property type="match status" value="1"/>
</dbReference>
<dbReference type="Pfam" id="PF00059">
    <property type="entry name" value="Lectin_C"/>
    <property type="match status" value="1"/>
</dbReference>
<dbReference type="SMART" id="SM00181">
    <property type="entry name" value="EGF"/>
    <property type="match status" value="2"/>
</dbReference>
<feature type="region of interest" description="Disordered" evidence="25">
    <location>
        <begin position="2251"/>
        <end position="2272"/>
    </location>
</feature>
<dbReference type="Pfam" id="PF00193">
    <property type="entry name" value="Xlink"/>
    <property type="match status" value="2"/>
</dbReference>
<dbReference type="GO" id="GO:0005615">
    <property type="term" value="C:extracellular space"/>
    <property type="evidence" value="ECO:0007669"/>
    <property type="project" value="TreeGrafter"/>
</dbReference>
<dbReference type="CDD" id="cd03588">
    <property type="entry name" value="CLECT_CSPGs"/>
    <property type="match status" value="1"/>
</dbReference>
<dbReference type="Gene3D" id="2.10.25.10">
    <property type="entry name" value="Laminin"/>
    <property type="match status" value="2"/>
</dbReference>
<evidence type="ECO:0000256" key="2">
    <source>
        <dbReference type="ARBA" id="ARBA00004593"/>
    </source>
</evidence>
<dbReference type="GO" id="GO:0001501">
    <property type="term" value="P:skeletal system development"/>
    <property type="evidence" value="ECO:0007669"/>
    <property type="project" value="TreeGrafter"/>
</dbReference>
<dbReference type="PROSITE" id="PS00615">
    <property type="entry name" value="C_TYPE_LECTIN_1"/>
    <property type="match status" value="1"/>
</dbReference>
<evidence type="ECO:0000256" key="18">
    <source>
        <dbReference type="ARBA" id="ARBA00044099"/>
    </source>
</evidence>
<dbReference type="CDD" id="cd00033">
    <property type="entry name" value="CCP"/>
    <property type="match status" value="1"/>
</dbReference>
<dbReference type="InterPro" id="IPR000742">
    <property type="entry name" value="EGF"/>
</dbReference>
<dbReference type="FunFam" id="2.10.25.10:FF:000195">
    <property type="entry name" value="versican core protein-like"/>
    <property type="match status" value="1"/>
</dbReference>
<dbReference type="InterPro" id="IPR013106">
    <property type="entry name" value="Ig_V-set"/>
</dbReference>
<dbReference type="InterPro" id="IPR036179">
    <property type="entry name" value="Ig-like_dom_sf"/>
</dbReference>
<dbReference type="SUPFAM" id="SSF57535">
    <property type="entry name" value="Complement control module/SCR domain"/>
    <property type="match status" value="1"/>
</dbReference>
<evidence type="ECO:0000256" key="8">
    <source>
        <dbReference type="ARBA" id="ARBA00022734"/>
    </source>
</evidence>
<feature type="region of interest" description="Disordered" evidence="25">
    <location>
        <begin position="2174"/>
        <end position="2199"/>
    </location>
</feature>
<feature type="region of interest" description="Disordered" evidence="25">
    <location>
        <begin position="1490"/>
        <end position="1510"/>
    </location>
</feature>
<dbReference type="PRINTS" id="PR01265">
    <property type="entry name" value="LINKMODULE"/>
</dbReference>
<reference evidence="32" key="1">
    <citation type="submission" date="2020-03" db="EMBL/GenBank/DDBJ databases">
        <title>Okinawa Rail whole genome shotgun sequence.</title>
        <authorList>
            <person name="Nakajima N."/>
            <person name="Onuma M."/>
            <person name="Endoh D."/>
        </authorList>
    </citation>
    <scope>NUCLEOTIDE SEQUENCE</scope>
</reference>
<feature type="region of interest" description="Disordered" evidence="25">
    <location>
        <begin position="567"/>
        <end position="587"/>
    </location>
</feature>
<dbReference type="InterPro" id="IPR016187">
    <property type="entry name" value="CTDL_fold"/>
</dbReference>
<keyword evidence="6 23" id="KW-0768">Sushi</keyword>
<feature type="compositionally biased region" description="Basic and acidic residues" evidence="25">
    <location>
        <begin position="1500"/>
        <end position="1509"/>
    </location>
</feature>
<keyword evidence="11" id="KW-0654">Proteoglycan</keyword>
<dbReference type="CDD" id="cd03520">
    <property type="entry name" value="Link_domain_CSPGs_modules_2_4"/>
    <property type="match status" value="1"/>
</dbReference>
<dbReference type="SMART" id="SM00445">
    <property type="entry name" value="LINK"/>
    <property type="match status" value="2"/>
</dbReference>
<evidence type="ECO:0000256" key="22">
    <source>
        <dbReference type="PROSITE-ProRule" id="PRU00076"/>
    </source>
</evidence>
<keyword evidence="7 26" id="KW-0732">Signal</keyword>
<dbReference type="InterPro" id="IPR003599">
    <property type="entry name" value="Ig_sub"/>
</dbReference>
<feature type="disulfide bond" evidence="23">
    <location>
        <begin position="3477"/>
        <end position="3504"/>
    </location>
</feature>
<dbReference type="PROSITE" id="PS01241">
    <property type="entry name" value="LINK_1"/>
    <property type="match status" value="2"/>
</dbReference>
<dbReference type="InterPro" id="IPR018378">
    <property type="entry name" value="C-type_lectin_CS"/>
</dbReference>
<evidence type="ECO:0000256" key="26">
    <source>
        <dbReference type="SAM" id="SignalP"/>
    </source>
</evidence>
<dbReference type="InterPro" id="IPR013783">
    <property type="entry name" value="Ig-like_fold"/>
</dbReference>
<dbReference type="Pfam" id="PF00008">
    <property type="entry name" value="EGF"/>
    <property type="match status" value="2"/>
</dbReference>
<proteinExistence type="predicted"/>
<dbReference type="EMBL" id="ICPP01008911">
    <property type="protein sequence ID" value="LAC41555.1"/>
    <property type="molecule type" value="Transcribed_RNA"/>
</dbReference>
<dbReference type="SMART" id="SM00034">
    <property type="entry name" value="CLECT"/>
    <property type="match status" value="1"/>
</dbReference>
<feature type="compositionally biased region" description="Polar residues" evidence="25">
    <location>
        <begin position="2003"/>
        <end position="2050"/>
    </location>
</feature>
<dbReference type="Gene3D" id="2.60.40.10">
    <property type="entry name" value="Immunoglobulins"/>
    <property type="match status" value="1"/>
</dbReference>
<dbReference type="InterPro" id="IPR018097">
    <property type="entry name" value="EGF_Ca-bd_CS"/>
</dbReference>
<evidence type="ECO:0000256" key="19">
    <source>
        <dbReference type="ARBA" id="ARBA00044230"/>
    </source>
</evidence>
<dbReference type="Pfam" id="PF00084">
    <property type="entry name" value="Sushi"/>
    <property type="match status" value="1"/>
</dbReference>
<dbReference type="PROSITE" id="PS01186">
    <property type="entry name" value="EGF_2"/>
    <property type="match status" value="1"/>
</dbReference>
<feature type="region of interest" description="Disordered" evidence="25">
    <location>
        <begin position="2968"/>
        <end position="3051"/>
    </location>
</feature>
<dbReference type="InterPro" id="IPR000436">
    <property type="entry name" value="Sushi_SCR_CCP_dom"/>
</dbReference>
<comment type="subcellular location">
    <subcellularLocation>
        <location evidence="1">Cell projection</location>
        <location evidence="1">Cilium</location>
        <location evidence="1">Photoreceptor outer segment</location>
    </subcellularLocation>
    <subcellularLocation>
        <location evidence="2">Secreted</location>
        <location evidence="2">Extracellular space</location>
        <location evidence="2">Extracellular matrix</location>
        <location evidence="2">Interphotoreceptor matrix</location>
    </subcellularLocation>
</comment>
<evidence type="ECO:0000313" key="32">
    <source>
        <dbReference type="EMBL" id="LAC41555.1"/>
    </source>
</evidence>
<feature type="region of interest" description="Disordered" evidence="25">
    <location>
        <begin position="2496"/>
        <end position="2520"/>
    </location>
</feature>
<dbReference type="PROSITE" id="PS50923">
    <property type="entry name" value="SUSHI"/>
    <property type="match status" value="1"/>
</dbReference>
<feature type="region of interest" description="Disordered" evidence="25">
    <location>
        <begin position="2003"/>
        <end position="2053"/>
    </location>
</feature>
<feature type="compositionally biased region" description="Basic and acidic residues" evidence="25">
    <location>
        <begin position="2183"/>
        <end position="2192"/>
    </location>
</feature>
<evidence type="ECO:0000256" key="1">
    <source>
        <dbReference type="ARBA" id="ARBA00004504"/>
    </source>
</evidence>
<evidence type="ECO:0000259" key="31">
    <source>
        <dbReference type="PROSITE" id="PS50963"/>
    </source>
</evidence>
<dbReference type="Gene3D" id="2.10.70.10">
    <property type="entry name" value="Complement Module, domain 1"/>
    <property type="match status" value="1"/>
</dbReference>
<dbReference type="GO" id="GO:0007417">
    <property type="term" value="P:central nervous system development"/>
    <property type="evidence" value="ECO:0007669"/>
    <property type="project" value="TreeGrafter"/>
</dbReference>
<feature type="compositionally biased region" description="Low complexity" evidence="25">
    <location>
        <begin position="2755"/>
        <end position="2775"/>
    </location>
</feature>
<dbReference type="PROSITE" id="PS50963">
    <property type="entry name" value="LINK_2"/>
    <property type="match status" value="2"/>
</dbReference>
<dbReference type="InterPro" id="IPR001881">
    <property type="entry name" value="EGF-like_Ca-bd_dom"/>
</dbReference>
<comment type="function">
    <text evidence="17">May play a role in intercellular signaling and in connecting cells with the extracellular matrix. May take part in the regulation of cell motility, growth and differentiation. Binds hyaluronic acid.</text>
</comment>
<feature type="compositionally biased region" description="Basic and acidic residues" evidence="25">
    <location>
        <begin position="2979"/>
        <end position="2995"/>
    </location>
</feature>
<feature type="disulfide bond" evidence="24">
    <location>
        <begin position="293"/>
        <end position="314"/>
    </location>
</feature>
<dbReference type="GO" id="GO:0072534">
    <property type="term" value="C:perineuronal net"/>
    <property type="evidence" value="ECO:0007669"/>
    <property type="project" value="TreeGrafter"/>
</dbReference>
<evidence type="ECO:0000256" key="10">
    <source>
        <dbReference type="ARBA" id="ARBA00022837"/>
    </source>
</evidence>
<feature type="chain" id="PRO_5026065898" description="Versican core protein" evidence="26">
    <location>
        <begin position="27"/>
        <end position="3549"/>
    </location>
</feature>
<evidence type="ECO:0000256" key="7">
    <source>
        <dbReference type="ARBA" id="ARBA00022729"/>
    </source>
</evidence>
<evidence type="ECO:0000256" key="20">
    <source>
        <dbReference type="ARBA" id="ARBA00044263"/>
    </source>
</evidence>
<feature type="domain" description="EGF-like" evidence="27">
    <location>
        <begin position="3241"/>
        <end position="3277"/>
    </location>
</feature>
<dbReference type="FunFam" id="2.10.70.10:FF:000003">
    <property type="entry name" value="Versican core protein"/>
    <property type="match status" value="1"/>
</dbReference>
<feature type="disulfide bond" evidence="24">
    <location>
        <begin position="195"/>
        <end position="216"/>
    </location>
</feature>
<feature type="compositionally biased region" description="Polar residues" evidence="25">
    <location>
        <begin position="3144"/>
        <end position="3153"/>
    </location>
</feature>
<dbReference type="InterPro" id="IPR000538">
    <property type="entry name" value="Link_dom"/>
</dbReference>
<feature type="region of interest" description="Disordered" evidence="25">
    <location>
        <begin position="2755"/>
        <end position="2788"/>
    </location>
</feature>
<dbReference type="GO" id="GO:0010001">
    <property type="term" value="P:glial cell differentiation"/>
    <property type="evidence" value="ECO:0007669"/>
    <property type="project" value="TreeGrafter"/>
</dbReference>
<dbReference type="InterPro" id="IPR035976">
    <property type="entry name" value="Sushi/SCR/CCP_sf"/>
</dbReference>
<evidence type="ECO:0000256" key="17">
    <source>
        <dbReference type="ARBA" id="ARBA00043896"/>
    </source>
</evidence>
<dbReference type="GO" id="GO:0005509">
    <property type="term" value="F:calcium ion binding"/>
    <property type="evidence" value="ECO:0007669"/>
    <property type="project" value="InterPro"/>
</dbReference>
<dbReference type="InterPro" id="IPR001304">
    <property type="entry name" value="C-type_lectin-like"/>
</dbReference>
<dbReference type="PANTHER" id="PTHR22804">
    <property type="entry name" value="AGGRECAN/VERSICAN PROTEOGLYCAN"/>
    <property type="match status" value="1"/>
</dbReference>
<feature type="domain" description="C-type lectin" evidence="28">
    <location>
        <begin position="3328"/>
        <end position="3442"/>
    </location>
</feature>
<dbReference type="GO" id="GO:0030246">
    <property type="term" value="F:carbohydrate binding"/>
    <property type="evidence" value="ECO:0007669"/>
    <property type="project" value="UniProtKB-KW"/>
</dbReference>
<dbReference type="FunFam" id="3.10.100.10:FF:000011">
    <property type="entry name" value="Aggrecan core protein"/>
    <property type="match status" value="1"/>
</dbReference>
<comment type="caution">
    <text evidence="22">Lacks conserved residue(s) required for the propagation of feature annotation.</text>
</comment>
<dbReference type="SMART" id="SM00032">
    <property type="entry name" value="CCP"/>
    <property type="match status" value="1"/>
</dbReference>
<keyword evidence="4" id="KW-0272">Extracellular matrix</keyword>
<dbReference type="FunFam" id="2.10.25.10:FF:000006">
    <property type="entry name" value="Versican core protein-like isoform 1"/>
    <property type="match status" value="1"/>
</dbReference>
<evidence type="ECO:0000256" key="24">
    <source>
        <dbReference type="PROSITE-ProRule" id="PRU00323"/>
    </source>
</evidence>
<feature type="region of interest" description="Disordered" evidence="25">
    <location>
        <begin position="507"/>
        <end position="529"/>
    </location>
</feature>
<keyword evidence="14" id="KW-0966">Cell projection</keyword>
<feature type="compositionally biased region" description="Polar residues" evidence="25">
    <location>
        <begin position="2637"/>
        <end position="2652"/>
    </location>
</feature>
<dbReference type="CDD" id="cd03517">
    <property type="entry name" value="Link_domain_CSPGs_modules_1_3"/>
    <property type="match status" value="1"/>
</dbReference>
<evidence type="ECO:0000256" key="3">
    <source>
        <dbReference type="ARBA" id="ARBA00022525"/>
    </source>
</evidence>
<feature type="signal peptide" evidence="26">
    <location>
        <begin position="1"/>
        <end position="26"/>
    </location>
</feature>
<dbReference type="PROSITE" id="PS01187">
    <property type="entry name" value="EGF_CA"/>
    <property type="match status" value="1"/>
</dbReference>
<feature type="compositionally biased region" description="Low complexity" evidence="25">
    <location>
        <begin position="980"/>
        <end position="992"/>
    </location>
</feature>
<dbReference type="GO" id="GO:0001750">
    <property type="term" value="C:photoreceptor outer segment"/>
    <property type="evidence" value="ECO:0007669"/>
    <property type="project" value="UniProtKB-SubCell"/>
</dbReference>
<dbReference type="Pfam" id="PF07686">
    <property type="entry name" value="V-set"/>
    <property type="match status" value="1"/>
</dbReference>
<evidence type="ECO:0000259" key="29">
    <source>
        <dbReference type="PROSITE" id="PS50835"/>
    </source>
</evidence>
<dbReference type="GO" id="GO:0002052">
    <property type="term" value="P:positive regulation of neuroblast proliferation"/>
    <property type="evidence" value="ECO:0007669"/>
    <property type="project" value="TreeGrafter"/>
</dbReference>
<keyword evidence="10" id="KW-0106">Calcium</keyword>
<evidence type="ECO:0000256" key="14">
    <source>
        <dbReference type="ARBA" id="ARBA00023273"/>
    </source>
</evidence>
<dbReference type="SMART" id="SM00406">
    <property type="entry name" value="IGv"/>
    <property type="match status" value="1"/>
</dbReference>
<keyword evidence="15" id="KW-0373">Hyaluronic acid</keyword>
<feature type="domain" description="Link" evidence="31">
    <location>
        <begin position="250"/>
        <end position="346"/>
    </location>
</feature>
<dbReference type="InterPro" id="IPR033987">
    <property type="entry name" value="CSPG_CTLD"/>
</dbReference>
<evidence type="ECO:0000256" key="4">
    <source>
        <dbReference type="ARBA" id="ARBA00022530"/>
    </source>
</evidence>
<feature type="compositionally biased region" description="Polar residues" evidence="25">
    <location>
        <begin position="2507"/>
        <end position="2517"/>
    </location>
</feature>
<feature type="disulfide bond" evidence="23">
    <location>
        <begin position="3448"/>
        <end position="3491"/>
    </location>
</feature>
<evidence type="ECO:0000256" key="9">
    <source>
        <dbReference type="ARBA" id="ARBA00022737"/>
    </source>
</evidence>
<dbReference type="SMART" id="SM00179">
    <property type="entry name" value="EGF_CA"/>
    <property type="match status" value="2"/>
</dbReference>
<feature type="compositionally biased region" description="Polar residues" evidence="25">
    <location>
        <begin position="1620"/>
        <end position="1641"/>
    </location>
</feature>
<dbReference type="InterPro" id="IPR050691">
    <property type="entry name" value="Hyaluronan_bind_Proteoglycan"/>
</dbReference>
<feature type="domain" description="Sushi" evidence="30">
    <location>
        <begin position="3446"/>
        <end position="3506"/>
    </location>
</feature>
<dbReference type="GO" id="GO:0007155">
    <property type="term" value="P:cell adhesion"/>
    <property type="evidence" value="ECO:0007669"/>
    <property type="project" value="InterPro"/>
</dbReference>
<feature type="disulfide bond" evidence="22">
    <location>
        <begin position="3267"/>
        <end position="3276"/>
    </location>
</feature>
<accession>A0A6G1RRE8</accession>
<dbReference type="SUPFAM" id="SSF56436">
    <property type="entry name" value="C-type lectin-like"/>
    <property type="match status" value="3"/>
</dbReference>
<feature type="compositionally biased region" description="Polar residues" evidence="25">
    <location>
        <begin position="1376"/>
        <end position="1391"/>
    </location>
</feature>
<feature type="region of interest" description="Disordered" evidence="25">
    <location>
        <begin position="1359"/>
        <end position="1391"/>
    </location>
</feature>
<dbReference type="PROSITE" id="PS00022">
    <property type="entry name" value="EGF_1"/>
    <property type="match status" value="2"/>
</dbReference>
<dbReference type="InterPro" id="IPR016186">
    <property type="entry name" value="C-type_lectin-like/link_sf"/>
</dbReference>
<reference evidence="32" key="2">
    <citation type="submission" date="2020-03" db="EMBL/GenBank/DDBJ databases">
        <authorList>
            <consortium name="Environmental Genome Science Research Promotion Project"/>
            <person name="Nakajima N."/>
            <person name="Onuma M."/>
            <person name="Endoh D."/>
        </authorList>
    </citation>
    <scope>NUCLEOTIDE SEQUENCE</scope>
</reference>
<feature type="domain" description="EGF-like" evidence="27">
    <location>
        <begin position="3279"/>
        <end position="3315"/>
    </location>
</feature>
<feature type="region of interest" description="Disordered" evidence="25">
    <location>
        <begin position="2448"/>
        <end position="2471"/>
    </location>
</feature>
<evidence type="ECO:0000256" key="16">
    <source>
        <dbReference type="ARBA" id="ARBA00023319"/>
    </source>
</evidence>
<name>A0A6G1RRE8_9GRUI</name>
<evidence type="ECO:0000256" key="15">
    <source>
        <dbReference type="ARBA" id="ARBA00023290"/>
    </source>
</evidence>
<feature type="region of interest" description="Disordered" evidence="25">
    <location>
        <begin position="952"/>
        <end position="1002"/>
    </location>
</feature>
<evidence type="ECO:0000256" key="6">
    <source>
        <dbReference type="ARBA" id="ARBA00022659"/>
    </source>
</evidence>
<evidence type="ECO:0000256" key="12">
    <source>
        <dbReference type="ARBA" id="ARBA00023157"/>
    </source>
</evidence>
<keyword evidence="9" id="KW-0677">Repeat</keyword>
<protein>
    <recommendedName>
        <fullName evidence="18">Versican core protein</fullName>
    </recommendedName>
    <alternativeName>
        <fullName evidence="19">Chondroitin sulfate proteoglycan core protein 2</fullName>
    </alternativeName>
    <alternativeName>
        <fullName evidence="20">Large fibroblast proteoglycan</fullName>
    </alternativeName>
    <alternativeName>
        <fullName evidence="21">PG-M</fullName>
    </alternativeName>
</protein>
<feature type="compositionally biased region" description="Basic and acidic residues" evidence="25">
    <location>
        <begin position="2254"/>
        <end position="2269"/>
    </location>
</feature>
<dbReference type="GO" id="GO:0005540">
    <property type="term" value="F:hyaluronic acid binding"/>
    <property type="evidence" value="ECO:0007669"/>
    <property type="project" value="UniProtKB-KW"/>
</dbReference>
<feature type="region of interest" description="Disordered" evidence="25">
    <location>
        <begin position="3102"/>
        <end position="3199"/>
    </location>
</feature>
<feature type="compositionally biased region" description="Basic and acidic residues" evidence="25">
    <location>
        <begin position="2496"/>
        <end position="2506"/>
    </location>
</feature>
<feature type="domain" description="Ig-like" evidence="29">
    <location>
        <begin position="22"/>
        <end position="143"/>
    </location>
</feature>
<dbReference type="CDD" id="cd00054">
    <property type="entry name" value="EGF_CA"/>
    <property type="match status" value="2"/>
</dbReference>